<keyword evidence="1" id="KW-1133">Transmembrane helix</keyword>
<comment type="caution">
    <text evidence="2">The sequence shown here is derived from an EMBL/GenBank/DDBJ whole genome shotgun (WGS) entry which is preliminary data.</text>
</comment>
<name>A0A7C9TJT4_9BURK</name>
<dbReference type="NCBIfam" id="TIGR02532">
    <property type="entry name" value="IV_pilin_GFxxxE"/>
    <property type="match status" value="1"/>
</dbReference>
<dbReference type="Proteomes" id="UP000484255">
    <property type="component" value="Unassembled WGS sequence"/>
</dbReference>
<gene>
    <name evidence="2" type="ORF">G3A44_01510</name>
</gene>
<dbReference type="RefSeq" id="WP_163455711.1">
    <property type="nucleotide sequence ID" value="NZ_JAAGOH010000001.1"/>
</dbReference>
<feature type="transmembrane region" description="Helical" evidence="1">
    <location>
        <begin position="16"/>
        <end position="37"/>
    </location>
</feature>
<evidence type="ECO:0000313" key="3">
    <source>
        <dbReference type="Proteomes" id="UP000484255"/>
    </source>
</evidence>
<dbReference type="EMBL" id="JAAGOH010000001">
    <property type="protein sequence ID" value="NDY89866.1"/>
    <property type="molecule type" value="Genomic_DNA"/>
</dbReference>
<dbReference type="SUPFAM" id="SSF54523">
    <property type="entry name" value="Pili subunits"/>
    <property type="match status" value="1"/>
</dbReference>
<dbReference type="Pfam" id="PF07963">
    <property type="entry name" value="N_methyl"/>
    <property type="match status" value="1"/>
</dbReference>
<evidence type="ECO:0000313" key="2">
    <source>
        <dbReference type="EMBL" id="NDY89866.1"/>
    </source>
</evidence>
<dbReference type="PROSITE" id="PS00409">
    <property type="entry name" value="PROKAR_NTER_METHYL"/>
    <property type="match status" value="1"/>
</dbReference>
<keyword evidence="3" id="KW-1185">Reference proteome</keyword>
<dbReference type="AlphaFoldDB" id="A0A7C9TJT4"/>
<proteinExistence type="predicted"/>
<dbReference type="InterPro" id="IPR045584">
    <property type="entry name" value="Pilin-like"/>
</dbReference>
<reference evidence="2 3" key="1">
    <citation type="submission" date="2020-02" db="EMBL/GenBank/DDBJ databases">
        <title>Ideonella bacterium strain TBM-1.</title>
        <authorList>
            <person name="Chen W.-M."/>
        </authorList>
    </citation>
    <scope>NUCLEOTIDE SEQUENCE [LARGE SCALE GENOMIC DNA]</scope>
    <source>
        <strain evidence="2 3">TBM-1</strain>
    </source>
</reference>
<evidence type="ECO:0000256" key="1">
    <source>
        <dbReference type="SAM" id="Phobius"/>
    </source>
</evidence>
<dbReference type="Gene3D" id="3.30.700.10">
    <property type="entry name" value="Glycoprotein, Type 4 Pilin"/>
    <property type="match status" value="1"/>
</dbReference>
<keyword evidence="1" id="KW-0472">Membrane</keyword>
<dbReference type="InterPro" id="IPR012902">
    <property type="entry name" value="N_methyl_site"/>
</dbReference>
<organism evidence="2 3">
    <name type="scientific">Ideonella livida</name>
    <dbReference type="NCBI Taxonomy" id="2707176"/>
    <lineage>
        <taxon>Bacteria</taxon>
        <taxon>Pseudomonadati</taxon>
        <taxon>Pseudomonadota</taxon>
        <taxon>Betaproteobacteria</taxon>
        <taxon>Burkholderiales</taxon>
        <taxon>Sphaerotilaceae</taxon>
        <taxon>Ideonella</taxon>
    </lineage>
</organism>
<sequence>MAATPRGAGSRRHGTGFTLLELVTVLVILGALAVVALPRLPDLDGWRLRAWADSLVAEVQTARRMALHQRRPLTARFTTTGYQLSTAGGAVLRSLPCPSSVPSCLGGQVPSSITFNADNTGAALTSTGAALGLRVGDSSGAEVQRLTLETETGLIRAAL</sequence>
<protein>
    <submittedName>
        <fullName evidence="2">Prepilin-type N-terminal cleavage/methylation domain-containing protein</fullName>
    </submittedName>
</protein>
<keyword evidence="1" id="KW-0812">Transmembrane</keyword>
<accession>A0A7C9TJT4</accession>